<dbReference type="SUPFAM" id="SSF56935">
    <property type="entry name" value="Porins"/>
    <property type="match status" value="1"/>
</dbReference>
<keyword evidence="2 11" id="KW-0813">Transport</keyword>
<dbReference type="PANTHER" id="PTHR32552:SF81">
    <property type="entry name" value="TONB-DEPENDENT OUTER MEMBRANE RECEPTOR"/>
    <property type="match status" value="1"/>
</dbReference>
<keyword evidence="4" id="KW-0410">Iron transport</keyword>
<dbReference type="RefSeq" id="WP_087141246.1">
    <property type="nucleotide sequence ID" value="NZ_FUIE01000065.1"/>
</dbReference>
<gene>
    <name evidence="16" type="ORF">FM111_12180</name>
</gene>
<evidence type="ECO:0000256" key="10">
    <source>
        <dbReference type="ARBA" id="ARBA00023237"/>
    </source>
</evidence>
<proteinExistence type="inferred from homology"/>
<feature type="signal peptide" evidence="13">
    <location>
        <begin position="1"/>
        <end position="23"/>
    </location>
</feature>
<evidence type="ECO:0000256" key="1">
    <source>
        <dbReference type="ARBA" id="ARBA00004571"/>
    </source>
</evidence>
<dbReference type="PANTHER" id="PTHR32552">
    <property type="entry name" value="FERRICHROME IRON RECEPTOR-RELATED"/>
    <property type="match status" value="1"/>
</dbReference>
<evidence type="ECO:0000256" key="7">
    <source>
        <dbReference type="ARBA" id="ARBA00023065"/>
    </source>
</evidence>
<evidence type="ECO:0000313" key="16">
    <source>
        <dbReference type="EMBL" id="SJM66758.1"/>
    </source>
</evidence>
<feature type="domain" description="TonB-dependent receptor-like beta-barrel" evidence="14">
    <location>
        <begin position="275"/>
        <end position="708"/>
    </location>
</feature>
<evidence type="ECO:0000256" key="9">
    <source>
        <dbReference type="ARBA" id="ARBA00023136"/>
    </source>
</evidence>
<evidence type="ECO:0000256" key="4">
    <source>
        <dbReference type="ARBA" id="ARBA00022496"/>
    </source>
</evidence>
<reference evidence="16 17" key="1">
    <citation type="submission" date="2017-02" db="EMBL/GenBank/DDBJ databases">
        <authorList>
            <person name="Peterson S.W."/>
        </authorList>
    </citation>
    <scope>NUCLEOTIDE SEQUENCE [LARGE SCALE GENOMIC DNA]</scope>
    <source>
        <strain evidence="16 17">3F5N</strain>
    </source>
</reference>
<dbReference type="InterPro" id="IPR036942">
    <property type="entry name" value="Beta-barrel_TonB_sf"/>
</dbReference>
<dbReference type="OrthoDB" id="9760333at2"/>
<dbReference type="Proteomes" id="UP000195766">
    <property type="component" value="Unassembled WGS sequence"/>
</dbReference>
<evidence type="ECO:0000256" key="11">
    <source>
        <dbReference type="PROSITE-ProRule" id="PRU01360"/>
    </source>
</evidence>
<protein>
    <submittedName>
        <fullName evidence="16">TonB-dependent receptor</fullName>
    </submittedName>
</protein>
<name>A0A1R4GF02_BREDI</name>
<keyword evidence="8 12" id="KW-0798">TonB box</keyword>
<dbReference type="GO" id="GO:0006826">
    <property type="term" value="P:iron ion transport"/>
    <property type="evidence" value="ECO:0007669"/>
    <property type="project" value="UniProtKB-KW"/>
</dbReference>
<dbReference type="CDD" id="cd01347">
    <property type="entry name" value="ligand_gated_channel"/>
    <property type="match status" value="1"/>
</dbReference>
<sequence>MRSTGQLRLALMTSAFITASLCAAPTLAQQATETEQASNVDDIVVTARRREESLKDVPVAVTAVTSERLEQTGAADITTLQQQTPNATVQVARGTNSTLTTFIRGVGQQDPLWGFEPGVGLYVDDVYVARPQGAVLDIFDIERLEVLRGPQGTLYGRNTIGGAIKYVTKRLGPDPELTLKGAYGSYNQVDLIASGSAPLTETLRIGGAIARYTRDGYGTNLNTGAEHYNKDVTAGRLSIEWTPRDDLFFRLAGDITVDESNARHAHRLLAPTTDKAYDTRAGIGDDGYVRTRGLSLTGEWNVNEAVTLKSITAFRDGDTKGDGIDFDGLPEAYLDIPGYYADSQFTQELQVLFQGSRWQGVAGVFYMDAMAKGAFDTVVGKNVLEVAPGVFVPFPVTTYTGGKVDTQSFAVFADFNYDVTDQLSLSVGGRWTQDKKSVTQLRQLYSGVRSPYFHNLNAVAIGGPATNYSNSDTYSEFTPRVSASYKFTPELTAYASYGRGFKSGGFDMRGDAKLYPETINGYQPELVDTYEIGLKGSLLDRRVNFATALFKSEYTDQQITSQFYIPPTSVVSYVDNAGSSEIWGWELEASARITDSFIPRLTLGYLDAKFNEFVTLNPLTGKRENMADQRHFQNTPDWTASLALPYSLDLGDKGSLMLTPIASYRGATQMFETPIPLLDQGAYWLYDATLMWTSPDTRYRVSLAGRNLGDERYRAGGYNFPGAITGDSVVAFYGAPRTVTLSVTARF</sequence>
<keyword evidence="10 11" id="KW-0998">Cell outer membrane</keyword>
<evidence type="ECO:0000256" key="2">
    <source>
        <dbReference type="ARBA" id="ARBA00022448"/>
    </source>
</evidence>
<evidence type="ECO:0000256" key="6">
    <source>
        <dbReference type="ARBA" id="ARBA00023004"/>
    </source>
</evidence>
<keyword evidence="7" id="KW-0406">Ion transport</keyword>
<dbReference type="InterPro" id="IPR039426">
    <property type="entry name" value="TonB-dep_rcpt-like"/>
</dbReference>
<feature type="domain" description="TonB-dependent receptor plug" evidence="15">
    <location>
        <begin position="54"/>
        <end position="163"/>
    </location>
</feature>
<evidence type="ECO:0000256" key="13">
    <source>
        <dbReference type="SAM" id="SignalP"/>
    </source>
</evidence>
<evidence type="ECO:0000259" key="14">
    <source>
        <dbReference type="Pfam" id="PF00593"/>
    </source>
</evidence>
<dbReference type="Pfam" id="PF07715">
    <property type="entry name" value="Plug"/>
    <property type="match status" value="1"/>
</dbReference>
<dbReference type="AlphaFoldDB" id="A0A1R4GF02"/>
<dbReference type="Pfam" id="PF00593">
    <property type="entry name" value="TonB_dep_Rec_b-barrel"/>
    <property type="match status" value="1"/>
</dbReference>
<keyword evidence="5 11" id="KW-0812">Transmembrane</keyword>
<evidence type="ECO:0000313" key="17">
    <source>
        <dbReference type="Proteomes" id="UP000195766"/>
    </source>
</evidence>
<keyword evidence="6" id="KW-0408">Iron</keyword>
<evidence type="ECO:0000259" key="15">
    <source>
        <dbReference type="Pfam" id="PF07715"/>
    </source>
</evidence>
<evidence type="ECO:0000256" key="12">
    <source>
        <dbReference type="RuleBase" id="RU003357"/>
    </source>
</evidence>
<dbReference type="EMBL" id="FUIE01000065">
    <property type="protein sequence ID" value="SJM66758.1"/>
    <property type="molecule type" value="Genomic_DNA"/>
</dbReference>
<keyword evidence="3 11" id="KW-1134">Transmembrane beta strand</keyword>
<evidence type="ECO:0000256" key="8">
    <source>
        <dbReference type="ARBA" id="ARBA00023077"/>
    </source>
</evidence>
<accession>A0A1R4GF02</accession>
<dbReference type="InterPro" id="IPR000531">
    <property type="entry name" value="Beta-barrel_TonB"/>
</dbReference>
<dbReference type="InterPro" id="IPR012910">
    <property type="entry name" value="Plug_dom"/>
</dbReference>
<dbReference type="Gene3D" id="2.40.170.20">
    <property type="entry name" value="TonB-dependent receptor, beta-barrel domain"/>
    <property type="match status" value="1"/>
</dbReference>
<feature type="chain" id="PRO_5013363175" evidence="13">
    <location>
        <begin position="24"/>
        <end position="747"/>
    </location>
</feature>
<dbReference type="PROSITE" id="PS52016">
    <property type="entry name" value="TONB_DEPENDENT_REC_3"/>
    <property type="match status" value="1"/>
</dbReference>
<dbReference type="GO" id="GO:0009279">
    <property type="term" value="C:cell outer membrane"/>
    <property type="evidence" value="ECO:0007669"/>
    <property type="project" value="UniProtKB-SubCell"/>
</dbReference>
<comment type="similarity">
    <text evidence="11 12">Belongs to the TonB-dependent receptor family.</text>
</comment>
<keyword evidence="13" id="KW-0732">Signal</keyword>
<evidence type="ECO:0000256" key="5">
    <source>
        <dbReference type="ARBA" id="ARBA00022692"/>
    </source>
</evidence>
<organism evidence="16 17">
    <name type="scientific">Brevundimonas diminuta 3F5N</name>
    <dbReference type="NCBI Taxonomy" id="1255603"/>
    <lineage>
        <taxon>Bacteria</taxon>
        <taxon>Pseudomonadati</taxon>
        <taxon>Pseudomonadota</taxon>
        <taxon>Alphaproteobacteria</taxon>
        <taxon>Caulobacterales</taxon>
        <taxon>Caulobacteraceae</taxon>
        <taxon>Brevundimonas</taxon>
    </lineage>
</organism>
<keyword evidence="9 11" id="KW-0472">Membrane</keyword>
<comment type="subcellular location">
    <subcellularLocation>
        <location evidence="1 11">Cell outer membrane</location>
        <topology evidence="1 11">Multi-pass membrane protein</topology>
    </subcellularLocation>
</comment>
<keyword evidence="16" id="KW-0675">Receptor</keyword>
<evidence type="ECO:0000256" key="3">
    <source>
        <dbReference type="ARBA" id="ARBA00022452"/>
    </source>
</evidence>